<accession>A0A2S5KL28</accession>
<organism evidence="7 8">
    <name type="scientific">Proteobacteria bacterium 228</name>
    <dbReference type="NCBI Taxonomy" id="2083153"/>
    <lineage>
        <taxon>Bacteria</taxon>
        <taxon>Pseudomonadati</taxon>
        <taxon>Pseudomonadota</taxon>
    </lineage>
</organism>
<name>A0A2S5KL28_9PROT</name>
<dbReference type="Proteomes" id="UP000238196">
    <property type="component" value="Unassembled WGS sequence"/>
</dbReference>
<evidence type="ECO:0000256" key="3">
    <source>
        <dbReference type="ARBA" id="ARBA00023015"/>
    </source>
</evidence>
<dbReference type="InterPro" id="IPR015421">
    <property type="entry name" value="PyrdxlP-dep_Trfase_major"/>
</dbReference>
<dbReference type="PANTHER" id="PTHR46577:SF1">
    <property type="entry name" value="HTH-TYPE TRANSCRIPTIONAL REGULATORY PROTEIN GABR"/>
    <property type="match status" value="1"/>
</dbReference>
<evidence type="ECO:0000256" key="1">
    <source>
        <dbReference type="ARBA" id="ARBA00005384"/>
    </source>
</evidence>
<keyword evidence="7" id="KW-0808">Transferase</keyword>
<dbReference type="PROSITE" id="PS50949">
    <property type="entry name" value="HTH_GNTR"/>
    <property type="match status" value="1"/>
</dbReference>
<dbReference type="PANTHER" id="PTHR46577">
    <property type="entry name" value="HTH-TYPE TRANSCRIPTIONAL REGULATORY PROTEIN GABR"/>
    <property type="match status" value="1"/>
</dbReference>
<keyword evidence="3" id="KW-0805">Transcription regulation</keyword>
<keyword evidence="4" id="KW-0238">DNA-binding</keyword>
<dbReference type="Gene3D" id="3.90.1150.10">
    <property type="entry name" value="Aspartate Aminotransferase, domain 1"/>
    <property type="match status" value="1"/>
</dbReference>
<protein>
    <submittedName>
        <fullName evidence="7">PLP-dependent aminotransferase family protein</fullName>
    </submittedName>
</protein>
<dbReference type="EMBL" id="PRLP01000106">
    <property type="protein sequence ID" value="PPC75353.1"/>
    <property type="molecule type" value="Genomic_DNA"/>
</dbReference>
<dbReference type="SUPFAM" id="SSF53383">
    <property type="entry name" value="PLP-dependent transferases"/>
    <property type="match status" value="1"/>
</dbReference>
<dbReference type="GO" id="GO:0008483">
    <property type="term" value="F:transaminase activity"/>
    <property type="evidence" value="ECO:0007669"/>
    <property type="project" value="UniProtKB-KW"/>
</dbReference>
<keyword evidence="7" id="KW-0032">Aminotransferase</keyword>
<dbReference type="OrthoDB" id="9812645at2"/>
<dbReference type="InterPro" id="IPR051446">
    <property type="entry name" value="HTH_trans_reg/aminotransferase"/>
</dbReference>
<keyword evidence="2" id="KW-0663">Pyridoxal phosphate</keyword>
<keyword evidence="5" id="KW-0804">Transcription</keyword>
<dbReference type="CDD" id="cd07377">
    <property type="entry name" value="WHTH_GntR"/>
    <property type="match status" value="1"/>
</dbReference>
<evidence type="ECO:0000256" key="5">
    <source>
        <dbReference type="ARBA" id="ARBA00023163"/>
    </source>
</evidence>
<evidence type="ECO:0000313" key="7">
    <source>
        <dbReference type="EMBL" id="PPC75353.1"/>
    </source>
</evidence>
<dbReference type="InterPro" id="IPR036388">
    <property type="entry name" value="WH-like_DNA-bd_sf"/>
</dbReference>
<comment type="caution">
    <text evidence="7">The sequence shown here is derived from an EMBL/GenBank/DDBJ whole genome shotgun (WGS) entry which is preliminary data.</text>
</comment>
<sequence>MFVPDIEGRPGPKYKVLADALEEAVERGDLPANVKLPSQRILSYKLGVTVGTITRAYQELELRGVTTPIVGSGTYVKDRRKAQEEYYHPIVDRGGIDLCLCRPLIIGQQKYLMSALQELGNEPAAQRAVLDYFTADGLQGHSDTLRRWINQRWDTAIETSRLQWTYGGQHALAVILQAITRSGDAVLIEGLCYGEFINTCAQQERKAIAVAMDDEGIIPEDLLLQCQRHRPRLLYITPAVQNPTAVRLSDSRRLKVIEICRRFNVLIIEDDVLYCPPEHRSSPLVSIAPDITIYVGSFSKYFAGGIRVGYIITPANLKPSMQKALRSSCMHVSPVLIDLVCRWLQQGAMARVDESIMLELNARHRIVQEVFPQIKASKAIPGFNIWLSIPEACPSLALTQALAKEGVYVRDASSFRVGTYPLPNAVRISLTGPLARTELEQGLVAIRDKIALMTKAAHGFVESGDTRVRGEQRLPAP</sequence>
<dbReference type="SMART" id="SM00345">
    <property type="entry name" value="HTH_GNTR"/>
    <property type="match status" value="1"/>
</dbReference>
<gene>
    <name evidence="7" type="ORF">C4K68_22055</name>
</gene>
<proteinExistence type="inferred from homology"/>
<dbReference type="InterPro" id="IPR004839">
    <property type="entry name" value="Aminotransferase_I/II_large"/>
</dbReference>
<feature type="domain" description="HTH gntR-type" evidence="6">
    <location>
        <begin position="11"/>
        <end position="79"/>
    </location>
</feature>
<dbReference type="InterPro" id="IPR000524">
    <property type="entry name" value="Tscrpt_reg_HTH_GntR"/>
</dbReference>
<dbReference type="Pfam" id="PF00392">
    <property type="entry name" value="GntR"/>
    <property type="match status" value="1"/>
</dbReference>
<dbReference type="InterPro" id="IPR015422">
    <property type="entry name" value="PyrdxlP-dep_Trfase_small"/>
</dbReference>
<comment type="similarity">
    <text evidence="1">In the C-terminal section; belongs to the class-I pyridoxal-phosphate-dependent aminotransferase family.</text>
</comment>
<dbReference type="GO" id="GO:0030170">
    <property type="term" value="F:pyridoxal phosphate binding"/>
    <property type="evidence" value="ECO:0007669"/>
    <property type="project" value="InterPro"/>
</dbReference>
<reference evidence="7 8" key="1">
    <citation type="submission" date="2018-02" db="EMBL/GenBank/DDBJ databases">
        <title>novel marine gammaproteobacteria from coastal saline agro ecosystem.</title>
        <authorList>
            <person name="Krishnan R."/>
            <person name="Ramesh Kumar N."/>
        </authorList>
    </citation>
    <scope>NUCLEOTIDE SEQUENCE [LARGE SCALE GENOMIC DNA]</scope>
    <source>
        <strain evidence="7 8">228</strain>
    </source>
</reference>
<dbReference type="CDD" id="cd00609">
    <property type="entry name" value="AAT_like"/>
    <property type="match status" value="1"/>
</dbReference>
<dbReference type="InterPro" id="IPR015424">
    <property type="entry name" value="PyrdxlP-dep_Trfase"/>
</dbReference>
<dbReference type="SUPFAM" id="SSF46785">
    <property type="entry name" value="Winged helix' DNA-binding domain"/>
    <property type="match status" value="1"/>
</dbReference>
<evidence type="ECO:0000259" key="6">
    <source>
        <dbReference type="PROSITE" id="PS50949"/>
    </source>
</evidence>
<dbReference type="InterPro" id="IPR036390">
    <property type="entry name" value="WH_DNA-bd_sf"/>
</dbReference>
<dbReference type="Gene3D" id="3.40.640.10">
    <property type="entry name" value="Type I PLP-dependent aspartate aminotransferase-like (Major domain)"/>
    <property type="match status" value="1"/>
</dbReference>
<dbReference type="GO" id="GO:0003700">
    <property type="term" value="F:DNA-binding transcription factor activity"/>
    <property type="evidence" value="ECO:0007669"/>
    <property type="project" value="InterPro"/>
</dbReference>
<dbReference type="Pfam" id="PF00155">
    <property type="entry name" value="Aminotran_1_2"/>
    <property type="match status" value="1"/>
</dbReference>
<evidence type="ECO:0000256" key="2">
    <source>
        <dbReference type="ARBA" id="ARBA00022898"/>
    </source>
</evidence>
<dbReference type="AlphaFoldDB" id="A0A2S5KL28"/>
<evidence type="ECO:0000256" key="4">
    <source>
        <dbReference type="ARBA" id="ARBA00023125"/>
    </source>
</evidence>
<evidence type="ECO:0000313" key="8">
    <source>
        <dbReference type="Proteomes" id="UP000238196"/>
    </source>
</evidence>
<dbReference type="Gene3D" id="1.10.10.10">
    <property type="entry name" value="Winged helix-like DNA-binding domain superfamily/Winged helix DNA-binding domain"/>
    <property type="match status" value="1"/>
</dbReference>
<dbReference type="GO" id="GO:0003677">
    <property type="term" value="F:DNA binding"/>
    <property type="evidence" value="ECO:0007669"/>
    <property type="project" value="UniProtKB-KW"/>
</dbReference>